<dbReference type="EMBL" id="BAAAPZ010000004">
    <property type="protein sequence ID" value="GAA2093779.1"/>
    <property type="molecule type" value="Genomic_DNA"/>
</dbReference>
<protein>
    <submittedName>
        <fullName evidence="15">Sodium:solute symporter family protein</fullName>
    </submittedName>
</protein>
<evidence type="ECO:0000313" key="16">
    <source>
        <dbReference type="Proteomes" id="UP001500984"/>
    </source>
</evidence>
<gene>
    <name evidence="15" type="ORF">GCM10009823_12330</name>
</gene>
<keyword evidence="8" id="KW-0915">Sodium</keyword>
<comment type="subcellular location">
    <subcellularLocation>
        <location evidence="1">Cell membrane</location>
        <topology evidence="1">Multi-pass membrane protein</topology>
    </subcellularLocation>
</comment>
<dbReference type="InterPro" id="IPR050277">
    <property type="entry name" value="Sodium:Solute_Symporter"/>
</dbReference>
<feature type="transmembrane region" description="Helical" evidence="14">
    <location>
        <begin position="367"/>
        <end position="385"/>
    </location>
</feature>
<feature type="transmembrane region" description="Helical" evidence="14">
    <location>
        <begin position="421"/>
        <end position="443"/>
    </location>
</feature>
<feature type="transmembrane region" description="Helical" evidence="14">
    <location>
        <begin position="317"/>
        <end position="334"/>
    </location>
</feature>
<feature type="transmembrane region" description="Helical" evidence="14">
    <location>
        <begin position="75"/>
        <end position="94"/>
    </location>
</feature>
<dbReference type="CDD" id="cd10322">
    <property type="entry name" value="SLC5sbd"/>
    <property type="match status" value="1"/>
</dbReference>
<evidence type="ECO:0000313" key="15">
    <source>
        <dbReference type="EMBL" id="GAA2093779.1"/>
    </source>
</evidence>
<evidence type="ECO:0000256" key="2">
    <source>
        <dbReference type="ARBA" id="ARBA00006434"/>
    </source>
</evidence>
<proteinExistence type="inferred from homology"/>
<evidence type="ECO:0000256" key="7">
    <source>
        <dbReference type="ARBA" id="ARBA00022989"/>
    </source>
</evidence>
<reference evidence="15 16" key="1">
    <citation type="journal article" date="2019" name="Int. J. Syst. Evol. Microbiol.">
        <title>The Global Catalogue of Microorganisms (GCM) 10K type strain sequencing project: providing services to taxonomists for standard genome sequencing and annotation.</title>
        <authorList>
            <consortium name="The Broad Institute Genomics Platform"/>
            <consortium name="The Broad Institute Genome Sequencing Center for Infectious Disease"/>
            <person name="Wu L."/>
            <person name="Ma J."/>
        </authorList>
    </citation>
    <scope>NUCLEOTIDE SEQUENCE [LARGE SCALE GENOMIC DNA]</scope>
    <source>
        <strain evidence="15 16">JCM 15900</strain>
    </source>
</reference>
<dbReference type="PANTHER" id="PTHR48086">
    <property type="entry name" value="SODIUM/PROLINE SYMPORTER-RELATED"/>
    <property type="match status" value="1"/>
</dbReference>
<keyword evidence="5 14" id="KW-0812">Transmembrane</keyword>
<accession>A0ABN2WLC1</accession>
<dbReference type="InterPro" id="IPR001734">
    <property type="entry name" value="Na/solute_symporter"/>
</dbReference>
<evidence type="ECO:0000256" key="10">
    <source>
        <dbReference type="ARBA" id="ARBA00023136"/>
    </source>
</evidence>
<keyword evidence="10 14" id="KW-0472">Membrane</keyword>
<evidence type="ECO:0000256" key="6">
    <source>
        <dbReference type="ARBA" id="ARBA00022847"/>
    </source>
</evidence>
<evidence type="ECO:0000256" key="4">
    <source>
        <dbReference type="ARBA" id="ARBA00022475"/>
    </source>
</evidence>
<feature type="transmembrane region" description="Helical" evidence="14">
    <location>
        <begin position="121"/>
        <end position="140"/>
    </location>
</feature>
<evidence type="ECO:0000256" key="5">
    <source>
        <dbReference type="ARBA" id="ARBA00022692"/>
    </source>
</evidence>
<keyword evidence="7 14" id="KW-1133">Transmembrane helix</keyword>
<comment type="caution">
    <text evidence="15">The sequence shown here is derived from an EMBL/GenBank/DDBJ whole genome shotgun (WGS) entry which is preliminary data.</text>
</comment>
<name>A0ABN2WLC1_9MICO</name>
<feature type="transmembrane region" description="Helical" evidence="14">
    <location>
        <begin position="240"/>
        <end position="265"/>
    </location>
</feature>
<feature type="transmembrane region" description="Helical" evidence="14">
    <location>
        <begin position="146"/>
        <end position="175"/>
    </location>
</feature>
<evidence type="ECO:0000256" key="3">
    <source>
        <dbReference type="ARBA" id="ARBA00022448"/>
    </source>
</evidence>
<evidence type="ECO:0000256" key="11">
    <source>
        <dbReference type="ARBA" id="ARBA00023201"/>
    </source>
</evidence>
<feature type="transmembrane region" description="Helical" evidence="14">
    <location>
        <begin position="449"/>
        <end position="468"/>
    </location>
</feature>
<sequence length="489" mass="53107">MTQYIPLLLTASYLVIAVLIGVRAGRGHNMSTVQGWGAGDRSLNAFVVYLLIGAGMVSAYTFLGSPGWAYSRGVPAMYVIVYISFMAFVAWYIGPKVWHLGYRYGHVTQSAAITDRYESPLLGGIAAAGVSIAGLAYAVLQTIGSAYILNVMSFGLIPTWMGVLLVLGVIAIYLYRSGLRAIGMTNALQGVLMFVTAWVVGLWAINHTTGGFNARPIFERLQEDLPQFLTLPGNLGDMNYAFWTTSILISVFSIWQSHWVSWMGAASPAGLRKASSFIPLYFIMLIPMIVVGFIGIFEYPDIANPDHVAVQFAVDNMPVLLAGLLGAGTLAASMSSSEPQIHATALTYSKDIIQPLFKLSDERTGRLTRWLIFPIMALIIAPISIAEPASLVYILLIGYGFSGQAMPIMVGIFFWPRASKWGAIVGLVAGLLVTVLFSFFIVHPLGIHAGIWGLMVNIPLFVIVSLLTRPSSDRALARYFERKEAAAEA</sequence>
<feature type="transmembrane region" description="Helical" evidence="14">
    <location>
        <begin position="6"/>
        <end position="22"/>
    </location>
</feature>
<keyword evidence="4" id="KW-1003">Cell membrane</keyword>
<feature type="transmembrane region" description="Helical" evidence="14">
    <location>
        <begin position="187"/>
        <end position="205"/>
    </location>
</feature>
<comment type="catalytic activity">
    <reaction evidence="12">
        <text>L-proline(in) + Na(+)(in) = L-proline(out) + Na(+)(out)</text>
        <dbReference type="Rhea" id="RHEA:28967"/>
        <dbReference type="ChEBI" id="CHEBI:29101"/>
        <dbReference type="ChEBI" id="CHEBI:60039"/>
    </reaction>
</comment>
<evidence type="ECO:0000256" key="12">
    <source>
        <dbReference type="ARBA" id="ARBA00033708"/>
    </source>
</evidence>
<feature type="transmembrane region" description="Helical" evidence="14">
    <location>
        <begin position="43"/>
        <end position="63"/>
    </location>
</feature>
<feature type="transmembrane region" description="Helical" evidence="14">
    <location>
        <begin position="391"/>
        <end position="414"/>
    </location>
</feature>
<evidence type="ECO:0000256" key="14">
    <source>
        <dbReference type="SAM" id="Phobius"/>
    </source>
</evidence>
<dbReference type="InterPro" id="IPR038377">
    <property type="entry name" value="Na/Glc_symporter_sf"/>
</dbReference>
<keyword evidence="16" id="KW-1185">Reference proteome</keyword>
<dbReference type="PANTHER" id="PTHR48086:SF3">
    <property type="entry name" value="SODIUM_PROLINE SYMPORTER"/>
    <property type="match status" value="1"/>
</dbReference>
<dbReference type="Proteomes" id="UP001500984">
    <property type="component" value="Unassembled WGS sequence"/>
</dbReference>
<comment type="similarity">
    <text evidence="2 13">Belongs to the sodium:solute symporter (SSF) (TC 2.A.21) family.</text>
</comment>
<dbReference type="PROSITE" id="PS50283">
    <property type="entry name" value="NA_SOLUT_SYMP_3"/>
    <property type="match status" value="1"/>
</dbReference>
<dbReference type="Pfam" id="PF00474">
    <property type="entry name" value="SSF"/>
    <property type="match status" value="1"/>
</dbReference>
<evidence type="ECO:0000256" key="8">
    <source>
        <dbReference type="ARBA" id="ARBA00023053"/>
    </source>
</evidence>
<feature type="transmembrane region" description="Helical" evidence="14">
    <location>
        <begin position="277"/>
        <end position="297"/>
    </location>
</feature>
<dbReference type="Gene3D" id="1.20.1730.10">
    <property type="entry name" value="Sodium/glucose cotransporter"/>
    <property type="match status" value="1"/>
</dbReference>
<dbReference type="RefSeq" id="WP_344336273.1">
    <property type="nucleotide sequence ID" value="NZ_BAAAPZ010000004.1"/>
</dbReference>
<keyword evidence="9" id="KW-0406">Ion transport</keyword>
<evidence type="ECO:0000256" key="1">
    <source>
        <dbReference type="ARBA" id="ARBA00004651"/>
    </source>
</evidence>
<keyword evidence="3" id="KW-0813">Transport</keyword>
<evidence type="ECO:0000256" key="13">
    <source>
        <dbReference type="RuleBase" id="RU362091"/>
    </source>
</evidence>
<organism evidence="15 16">
    <name type="scientific">Brevibacterium salitolerans</name>
    <dbReference type="NCBI Taxonomy" id="1403566"/>
    <lineage>
        <taxon>Bacteria</taxon>
        <taxon>Bacillati</taxon>
        <taxon>Actinomycetota</taxon>
        <taxon>Actinomycetes</taxon>
        <taxon>Micrococcales</taxon>
        <taxon>Brevibacteriaceae</taxon>
        <taxon>Brevibacterium</taxon>
    </lineage>
</organism>
<keyword evidence="6" id="KW-0769">Symport</keyword>
<keyword evidence="11" id="KW-0739">Sodium transport</keyword>
<evidence type="ECO:0000256" key="9">
    <source>
        <dbReference type="ARBA" id="ARBA00023065"/>
    </source>
</evidence>